<organism evidence="4 5">
    <name type="scientific">Lucifera butyrica</name>
    <dbReference type="NCBI Taxonomy" id="1351585"/>
    <lineage>
        <taxon>Bacteria</taxon>
        <taxon>Bacillati</taxon>
        <taxon>Bacillota</taxon>
        <taxon>Negativicutes</taxon>
        <taxon>Veillonellales</taxon>
        <taxon>Veillonellaceae</taxon>
        <taxon>Lucifera</taxon>
    </lineage>
</organism>
<evidence type="ECO:0000256" key="1">
    <source>
        <dbReference type="ARBA" id="ARBA00023237"/>
    </source>
</evidence>
<dbReference type="Proteomes" id="UP000277811">
    <property type="component" value="Unassembled WGS sequence"/>
</dbReference>
<feature type="signal peptide" evidence="2">
    <location>
        <begin position="1"/>
        <end position="35"/>
    </location>
</feature>
<dbReference type="InterPro" id="IPR050218">
    <property type="entry name" value="LptD"/>
</dbReference>
<dbReference type="OrthoDB" id="1629906at2"/>
<proteinExistence type="predicted"/>
<dbReference type="PANTHER" id="PTHR30189">
    <property type="entry name" value="LPS-ASSEMBLY PROTEIN"/>
    <property type="match status" value="1"/>
</dbReference>
<dbReference type="EMBL" id="UPPP01000116">
    <property type="protein sequence ID" value="VBB09298.1"/>
    <property type="molecule type" value="Genomic_DNA"/>
</dbReference>
<dbReference type="AlphaFoldDB" id="A0A498RJU1"/>
<gene>
    <name evidence="4" type="ORF">LUCI_4588</name>
</gene>
<reference evidence="4 5" key="1">
    <citation type="submission" date="2018-06" db="EMBL/GenBank/DDBJ databases">
        <authorList>
            <person name="Strepis N."/>
        </authorList>
    </citation>
    <scope>NUCLEOTIDE SEQUENCE [LARGE SCALE GENOMIC DNA]</scope>
    <source>
        <strain evidence="4">LUCI</strain>
    </source>
</reference>
<keyword evidence="2" id="KW-0732">Signal</keyword>
<dbReference type="GO" id="GO:1990351">
    <property type="term" value="C:transporter complex"/>
    <property type="evidence" value="ECO:0007669"/>
    <property type="project" value="TreeGrafter"/>
</dbReference>
<accession>A0A498RJU1</accession>
<evidence type="ECO:0000256" key="2">
    <source>
        <dbReference type="SAM" id="SignalP"/>
    </source>
</evidence>
<feature type="chain" id="PRO_5039225444" description="Organic solvent tolerance-like N-terminal domain-containing protein" evidence="2">
    <location>
        <begin position="36"/>
        <end position="464"/>
    </location>
</feature>
<evidence type="ECO:0000313" key="4">
    <source>
        <dbReference type="EMBL" id="VBB09298.1"/>
    </source>
</evidence>
<evidence type="ECO:0000259" key="3">
    <source>
        <dbReference type="Pfam" id="PF03968"/>
    </source>
</evidence>
<keyword evidence="1" id="KW-0472">Membrane</keyword>
<dbReference type="PANTHER" id="PTHR30189:SF1">
    <property type="entry name" value="LPS-ASSEMBLY PROTEIN LPTD"/>
    <property type="match status" value="1"/>
</dbReference>
<dbReference type="Pfam" id="PF03968">
    <property type="entry name" value="LptD_N"/>
    <property type="match status" value="1"/>
</dbReference>
<feature type="domain" description="Organic solvent tolerance-like N-terminal" evidence="3">
    <location>
        <begin position="48"/>
        <end position="145"/>
    </location>
</feature>
<keyword evidence="5" id="KW-1185">Reference proteome</keyword>
<dbReference type="Gene3D" id="2.60.450.10">
    <property type="entry name" value="Lipopolysaccharide (LPS) transport protein A like domain"/>
    <property type="match status" value="1"/>
</dbReference>
<dbReference type="RefSeq" id="WP_122630098.1">
    <property type="nucleotide sequence ID" value="NZ_UPPP01000116.1"/>
</dbReference>
<sequence length="464" mass="53361">MHFHKQIAVGLVGFLTALSLSAPIAAAAASQQKTAAPTAAAPKAPVAVDANELSYDESNGDFFAQGNVIITQNDGKITTDRAEGNTQKYEIWVKDKAYMTQPGLQLTGSALKYNYHAKTGTVGEATGWVEKERVYGNHIEIYPDKDIIKNGWITRCPAKVPDYHISAERIEIWPGDHYIAYNAKFWFKKVELFSMAKYRGSLKKGAQSDFPKIGQSSSDGFYIGQRVEYPLTEKLSAFANINYYTKHGFKPDYGLADREQGYTVRLVQGDYEDSDDNWIRKEPELQFDLDSRRIGKLPLQYSFTASYGKWNDDIKSSWHQDYKLYFTRDPINFSKSLHLYLGSGFENVRESYDGSSNNIFLLDSMLSKDWSNRFNTWIAYHNRSNTTALFAYESADRNRELDSGFTYRIDRMDALSVSRTYNLETNQVTDLDYTWHRNLHCWQLDLMYRAKRHQIHWDISVAQW</sequence>
<protein>
    <recommendedName>
        <fullName evidence="3">Organic solvent tolerance-like N-terminal domain-containing protein</fullName>
    </recommendedName>
</protein>
<keyword evidence="1" id="KW-0998">Cell outer membrane</keyword>
<evidence type="ECO:0000313" key="5">
    <source>
        <dbReference type="Proteomes" id="UP000277811"/>
    </source>
</evidence>
<dbReference type="InterPro" id="IPR005653">
    <property type="entry name" value="OstA-like_N"/>
</dbReference>
<dbReference type="GO" id="GO:0009279">
    <property type="term" value="C:cell outer membrane"/>
    <property type="evidence" value="ECO:0007669"/>
    <property type="project" value="TreeGrafter"/>
</dbReference>
<name>A0A498RJU1_9FIRM</name>